<evidence type="ECO:0000256" key="2">
    <source>
        <dbReference type="ARBA" id="ARBA00022448"/>
    </source>
</evidence>
<evidence type="ECO:0000256" key="4">
    <source>
        <dbReference type="ARBA" id="ARBA00022840"/>
    </source>
</evidence>
<dbReference type="Pfam" id="PF00005">
    <property type="entry name" value="ABC_tran"/>
    <property type="match status" value="2"/>
</dbReference>
<organism evidence="6 7">
    <name type="scientific">Microbacterium betulae</name>
    <dbReference type="NCBI Taxonomy" id="2981139"/>
    <lineage>
        <taxon>Bacteria</taxon>
        <taxon>Bacillati</taxon>
        <taxon>Actinomycetota</taxon>
        <taxon>Actinomycetes</taxon>
        <taxon>Micrococcales</taxon>
        <taxon>Microbacteriaceae</taxon>
        <taxon>Microbacterium</taxon>
    </lineage>
</organism>
<dbReference type="InterPro" id="IPR003439">
    <property type="entry name" value="ABC_transporter-like_ATP-bd"/>
</dbReference>
<dbReference type="RefSeq" id="WP_317138946.1">
    <property type="nucleotide sequence ID" value="NZ_CP118157.1"/>
</dbReference>
<evidence type="ECO:0000313" key="7">
    <source>
        <dbReference type="Proteomes" id="UP001305498"/>
    </source>
</evidence>
<dbReference type="SUPFAM" id="SSF52540">
    <property type="entry name" value="P-loop containing nucleoside triphosphate hydrolases"/>
    <property type="match status" value="2"/>
</dbReference>
<dbReference type="CDD" id="cd03257">
    <property type="entry name" value="ABC_NikE_OppD_transporters"/>
    <property type="match status" value="2"/>
</dbReference>
<dbReference type="Proteomes" id="UP001305498">
    <property type="component" value="Chromosome"/>
</dbReference>
<evidence type="ECO:0000256" key="1">
    <source>
        <dbReference type="ARBA" id="ARBA00005417"/>
    </source>
</evidence>
<dbReference type="PANTHER" id="PTHR43776">
    <property type="entry name" value="TRANSPORT ATP-BINDING PROTEIN"/>
    <property type="match status" value="1"/>
</dbReference>
<dbReference type="GO" id="GO:0055085">
    <property type="term" value="P:transmembrane transport"/>
    <property type="evidence" value="ECO:0007669"/>
    <property type="project" value="UniProtKB-ARBA"/>
</dbReference>
<dbReference type="InterPro" id="IPR017871">
    <property type="entry name" value="ABC_transporter-like_CS"/>
</dbReference>
<dbReference type="InterPro" id="IPR013563">
    <property type="entry name" value="Oligopep_ABC_C"/>
</dbReference>
<reference evidence="6 7" key="1">
    <citation type="submission" date="2023-02" db="EMBL/GenBank/DDBJ databases">
        <title>Microbacterium betulae sp. nov., isolated from birch wood.</title>
        <authorList>
            <person name="Pasciak M."/>
            <person name="Pawlik K.J."/>
            <person name="Martynowski D."/>
            <person name="Laczmanski L."/>
            <person name="Ciekot J."/>
            <person name="Szponar B."/>
            <person name="Wojcik-Fatla A."/>
            <person name="Mackiewicz B."/>
            <person name="Farian E."/>
            <person name="Cholewa G."/>
            <person name="Cholewa A."/>
            <person name="Dutkiewicz J."/>
        </authorList>
    </citation>
    <scope>NUCLEOTIDE SEQUENCE [LARGE SCALE GENOMIC DNA]</scope>
    <source>
        <strain evidence="6 7">AB</strain>
    </source>
</reference>
<feature type="domain" description="ABC transporter" evidence="5">
    <location>
        <begin position="278"/>
        <end position="515"/>
    </location>
</feature>
<keyword evidence="7" id="KW-1185">Reference proteome</keyword>
<feature type="domain" description="ABC transporter" evidence="5">
    <location>
        <begin position="9"/>
        <end position="255"/>
    </location>
</feature>
<dbReference type="InterPro" id="IPR003593">
    <property type="entry name" value="AAA+_ATPase"/>
</dbReference>
<dbReference type="PROSITE" id="PS50893">
    <property type="entry name" value="ABC_TRANSPORTER_2"/>
    <property type="match status" value="2"/>
</dbReference>
<dbReference type="SMART" id="SM00382">
    <property type="entry name" value="AAA"/>
    <property type="match status" value="2"/>
</dbReference>
<dbReference type="EMBL" id="CP118157">
    <property type="protein sequence ID" value="WOF22475.1"/>
    <property type="molecule type" value="Genomic_DNA"/>
</dbReference>
<protein>
    <submittedName>
        <fullName evidence="6">ABC transporter ATP-binding protein</fullName>
    </submittedName>
</protein>
<evidence type="ECO:0000256" key="3">
    <source>
        <dbReference type="ARBA" id="ARBA00022741"/>
    </source>
</evidence>
<name>A0AA97FHM6_9MICO</name>
<keyword evidence="3" id="KW-0547">Nucleotide-binding</keyword>
<gene>
    <name evidence="6" type="ORF">N8K70_13910</name>
</gene>
<dbReference type="NCBIfam" id="NF008453">
    <property type="entry name" value="PRK11308.1"/>
    <property type="match status" value="2"/>
</dbReference>
<dbReference type="InterPro" id="IPR050319">
    <property type="entry name" value="ABC_transp_ATP-bind"/>
</dbReference>
<dbReference type="GO" id="GO:0016887">
    <property type="term" value="F:ATP hydrolysis activity"/>
    <property type="evidence" value="ECO:0007669"/>
    <property type="project" value="InterPro"/>
</dbReference>
<dbReference type="Pfam" id="PF08352">
    <property type="entry name" value="oligo_HPY"/>
    <property type="match status" value="2"/>
</dbReference>
<dbReference type="GO" id="GO:0005524">
    <property type="term" value="F:ATP binding"/>
    <property type="evidence" value="ECO:0007669"/>
    <property type="project" value="UniProtKB-KW"/>
</dbReference>
<dbReference type="AlphaFoldDB" id="A0AA97FHM6"/>
<dbReference type="KEGG" id="mbet:N8K70_13910"/>
<dbReference type="GO" id="GO:0015833">
    <property type="term" value="P:peptide transport"/>
    <property type="evidence" value="ECO:0007669"/>
    <property type="project" value="InterPro"/>
</dbReference>
<dbReference type="PANTHER" id="PTHR43776:SF7">
    <property type="entry name" value="D,D-DIPEPTIDE TRANSPORT ATP-BINDING PROTEIN DDPF-RELATED"/>
    <property type="match status" value="1"/>
</dbReference>
<dbReference type="Gene3D" id="3.40.50.300">
    <property type="entry name" value="P-loop containing nucleotide triphosphate hydrolases"/>
    <property type="match status" value="2"/>
</dbReference>
<dbReference type="PROSITE" id="PS00211">
    <property type="entry name" value="ABC_TRANSPORTER_1"/>
    <property type="match status" value="2"/>
</dbReference>
<dbReference type="NCBIfam" id="NF007739">
    <property type="entry name" value="PRK10419.1"/>
    <property type="match status" value="2"/>
</dbReference>
<keyword evidence="2" id="KW-0813">Transport</keyword>
<keyword evidence="4 6" id="KW-0067">ATP-binding</keyword>
<accession>A0AA97FHM6</accession>
<comment type="similarity">
    <text evidence="1">Belongs to the ABC transporter superfamily.</text>
</comment>
<evidence type="ECO:0000313" key="6">
    <source>
        <dbReference type="EMBL" id="WOF22475.1"/>
    </source>
</evidence>
<proteinExistence type="inferred from homology"/>
<sequence>MTDEPLLDIEGLRIEYRSRRGDHVAVDGVDLSVARGETVAVVGESGSGKTSIGRAVLGLHRRRTRVAGRIGFQGRDLLHLTAKQWRSVRGREVALIPQDPMASLNPLRRVRAQVAEALTTHGVASSKARERADQALRDAGLTRVDQIGARYPHQLSGGQRQRVLIAMAIVGRPALIVADEPTSALDVTVQKYILDGIQDLIASSRTSLLLITHDLAVAAERADRIAALDRGAIVEDAPARVVAARPQHAYTRSLIASLPQRSPHPLVSPAAADAPAVLSAEGLRRSFGEAVALDDVDLVLRRGQTLGVVGESGSGKTTLARVLLGLDEADAGTIRLDDGEERGRTRSRSFRSRVQPVFQDPYSSLDPSHSIAWSVLEPVRALTSLGPRAQRRRLEETLDQVRLPSSIASRRPDELSGGQLQRAAIARALSVRPDVLVCDEAVSSLDVTIQAQILEFLAQLQRETSLSYLFITHDLAVLRLVCESVLVMRDGRVVERGTTESVFADPRSAYTQELIAAIPAWGTAFAPEA</sequence>
<dbReference type="InterPro" id="IPR027417">
    <property type="entry name" value="P-loop_NTPase"/>
</dbReference>
<evidence type="ECO:0000259" key="5">
    <source>
        <dbReference type="PROSITE" id="PS50893"/>
    </source>
</evidence>